<reference evidence="2 3" key="1">
    <citation type="submission" date="2018-03" db="EMBL/GenBank/DDBJ databases">
        <title>Genomes of Pezizomycetes fungi and the evolution of truffles.</title>
        <authorList>
            <person name="Murat C."/>
            <person name="Payen T."/>
            <person name="Noel B."/>
            <person name="Kuo A."/>
            <person name="Martin F.M."/>
        </authorList>
    </citation>
    <scope>NUCLEOTIDE SEQUENCE [LARGE SCALE GENOMIC DNA]</scope>
    <source>
        <strain evidence="2">091103-1</strain>
    </source>
</reference>
<evidence type="ECO:0000313" key="3">
    <source>
        <dbReference type="Proteomes" id="UP000246991"/>
    </source>
</evidence>
<keyword evidence="3" id="KW-1185">Reference proteome</keyword>
<evidence type="ECO:0000256" key="1">
    <source>
        <dbReference type="SAM" id="MobiDB-lite"/>
    </source>
</evidence>
<sequence length="155" mass="16718">MVTTETIVSLKENRERLDSAKAATKARKLPQLLDSLSLTSKQAKPLSPSTKPPPKSKKKRVQAVTKAVQNAINSGKESTDWEDGNDSDGSIYWGPSQMAAGTTSGVMVEGLGSQGTLLGVDGNTSQTDCAMQEPSGIYILSRIPICYWKSLKRFK</sequence>
<dbReference type="OrthoDB" id="10640153at2759"/>
<name>A0A317SCW9_9PEZI</name>
<dbReference type="EMBL" id="PYWC01000114">
    <property type="protein sequence ID" value="PWW72214.1"/>
    <property type="molecule type" value="Genomic_DNA"/>
</dbReference>
<dbReference type="Proteomes" id="UP000246991">
    <property type="component" value="Unassembled WGS sequence"/>
</dbReference>
<organism evidence="2 3">
    <name type="scientific">Tuber magnatum</name>
    <name type="common">white Piedmont truffle</name>
    <dbReference type="NCBI Taxonomy" id="42249"/>
    <lineage>
        <taxon>Eukaryota</taxon>
        <taxon>Fungi</taxon>
        <taxon>Dikarya</taxon>
        <taxon>Ascomycota</taxon>
        <taxon>Pezizomycotina</taxon>
        <taxon>Pezizomycetes</taxon>
        <taxon>Pezizales</taxon>
        <taxon>Tuberaceae</taxon>
        <taxon>Tuber</taxon>
    </lineage>
</organism>
<gene>
    <name evidence="2" type="ORF">C7212DRAFT_348079</name>
</gene>
<dbReference type="AlphaFoldDB" id="A0A317SCW9"/>
<evidence type="ECO:0000313" key="2">
    <source>
        <dbReference type="EMBL" id="PWW72214.1"/>
    </source>
</evidence>
<feature type="region of interest" description="Disordered" evidence="1">
    <location>
        <begin position="33"/>
        <end position="95"/>
    </location>
</feature>
<accession>A0A317SCW9</accession>
<proteinExistence type="predicted"/>
<feature type="compositionally biased region" description="Polar residues" evidence="1">
    <location>
        <begin position="67"/>
        <end position="76"/>
    </location>
</feature>
<comment type="caution">
    <text evidence="2">The sequence shown here is derived from an EMBL/GenBank/DDBJ whole genome shotgun (WGS) entry which is preliminary data.</text>
</comment>
<protein>
    <submittedName>
        <fullName evidence="2">Uncharacterized protein</fullName>
    </submittedName>
</protein>